<evidence type="ECO:0000256" key="1">
    <source>
        <dbReference type="ARBA" id="ARBA00037999"/>
    </source>
</evidence>
<sequence length="378" mass="41512">MIPYGRQWIDEEDIQAVVDVLRSDWLTTGPVVKEFERAIAAKTGTRHAVVVSSGTAALHAIMYGLGIGLGDEVIVPAMTFAATANVVVYQGGIPVFADVKQEDLLLDASEVVAKINPRTKAIVAVDYAGQPADYDALRQVALNGSLFLVADACHALGAKYKGVSVGYLADATAFSFHPVKHVTTGEGGAVCTNDPVMYARMNAFRNHGITTDHKQRMDAGSWYYEMTDLGYNYRLTDFQCALGLSQLKKLDSWIARRRQIADMYTAALAGIVGVEPLGTSPDGVHSYHLYVVRIKAEKLGFGRDYVFRQLREQGIGVNVHYIPVHLHPFYRKRFGTGPGLCPVAEKAYDEILSLPMFPRMTDQDVQEVIVALSKVLKR</sequence>
<dbReference type="Proteomes" id="UP000006055">
    <property type="component" value="Chromosome"/>
</dbReference>
<feature type="modified residue" description="N6-(pyridoxal phosphate)lysine" evidence="3">
    <location>
        <position position="180"/>
    </location>
</feature>
<dbReference type="InterPro" id="IPR015424">
    <property type="entry name" value="PyrdxlP-dep_Trfase"/>
</dbReference>
<evidence type="ECO:0000256" key="3">
    <source>
        <dbReference type="PIRSR" id="PIRSR000390-2"/>
    </source>
</evidence>
<dbReference type="KEGG" id="dti:Desti_2827"/>
<dbReference type="InterPro" id="IPR020026">
    <property type="entry name" value="PseC"/>
</dbReference>
<comment type="similarity">
    <text evidence="1 4">Belongs to the DegT/DnrJ/EryC1 family.</text>
</comment>
<dbReference type="InterPro" id="IPR015422">
    <property type="entry name" value="PyrdxlP-dep_Trfase_small"/>
</dbReference>
<dbReference type="CDD" id="cd00616">
    <property type="entry name" value="AHBA_syn"/>
    <property type="match status" value="1"/>
</dbReference>
<proteinExistence type="inferred from homology"/>
<dbReference type="HOGENOM" id="CLU_033332_7_2_7"/>
<accession>I4C7F6</accession>
<dbReference type="GO" id="GO:0030170">
    <property type="term" value="F:pyridoxal phosphate binding"/>
    <property type="evidence" value="ECO:0007669"/>
    <property type="project" value="TreeGrafter"/>
</dbReference>
<dbReference type="InterPro" id="IPR000653">
    <property type="entry name" value="DegT/StrS_aminotransferase"/>
</dbReference>
<keyword evidence="5" id="KW-0808">Transferase</keyword>
<protein>
    <submittedName>
        <fullName evidence="5">UDP-4-keto-6-deoxy-N-acetylglucosamine 4-aminotransferase</fullName>
    </submittedName>
</protein>
<dbReference type="STRING" id="706587.Desti_2827"/>
<dbReference type="SUPFAM" id="SSF53383">
    <property type="entry name" value="PLP-dependent transferases"/>
    <property type="match status" value="1"/>
</dbReference>
<dbReference type="PANTHER" id="PTHR30244">
    <property type="entry name" value="TRANSAMINASE"/>
    <property type="match status" value="1"/>
</dbReference>
<keyword evidence="3 4" id="KW-0663">Pyridoxal phosphate</keyword>
<evidence type="ECO:0000256" key="2">
    <source>
        <dbReference type="PIRSR" id="PIRSR000390-1"/>
    </source>
</evidence>
<dbReference type="InterPro" id="IPR015421">
    <property type="entry name" value="PyrdxlP-dep_Trfase_major"/>
</dbReference>
<dbReference type="Pfam" id="PF01041">
    <property type="entry name" value="DegT_DnrJ_EryC1"/>
    <property type="match status" value="1"/>
</dbReference>
<feature type="active site" description="Proton acceptor" evidence="2">
    <location>
        <position position="180"/>
    </location>
</feature>
<dbReference type="NCBIfam" id="TIGR03588">
    <property type="entry name" value="PseC"/>
    <property type="match status" value="1"/>
</dbReference>
<dbReference type="EMBL" id="CP003360">
    <property type="protein sequence ID" value="AFM25497.1"/>
    <property type="molecule type" value="Genomic_DNA"/>
</dbReference>
<dbReference type="OrthoDB" id="9810913at2"/>
<dbReference type="PATRIC" id="fig|706587.4.peg.3220"/>
<keyword evidence="6" id="KW-1185">Reference proteome</keyword>
<name>I4C7F6_DESTA</name>
<organism evidence="5 6">
    <name type="scientific">Desulfomonile tiedjei (strain ATCC 49306 / DSM 6799 / DCB-1)</name>
    <dbReference type="NCBI Taxonomy" id="706587"/>
    <lineage>
        <taxon>Bacteria</taxon>
        <taxon>Pseudomonadati</taxon>
        <taxon>Thermodesulfobacteriota</taxon>
        <taxon>Desulfomonilia</taxon>
        <taxon>Desulfomonilales</taxon>
        <taxon>Desulfomonilaceae</taxon>
        <taxon>Desulfomonile</taxon>
    </lineage>
</organism>
<keyword evidence="5" id="KW-0032">Aminotransferase</keyword>
<reference evidence="6" key="1">
    <citation type="submission" date="2012-06" db="EMBL/GenBank/DDBJ databases">
        <title>Complete sequence of chromosome of Desulfomonile tiedjei DSM 6799.</title>
        <authorList>
            <person name="Lucas S."/>
            <person name="Copeland A."/>
            <person name="Lapidus A."/>
            <person name="Glavina del Rio T."/>
            <person name="Dalin E."/>
            <person name="Tice H."/>
            <person name="Bruce D."/>
            <person name="Goodwin L."/>
            <person name="Pitluck S."/>
            <person name="Peters L."/>
            <person name="Ovchinnikova G."/>
            <person name="Zeytun A."/>
            <person name="Lu M."/>
            <person name="Kyrpides N."/>
            <person name="Mavromatis K."/>
            <person name="Ivanova N."/>
            <person name="Brettin T."/>
            <person name="Detter J.C."/>
            <person name="Han C."/>
            <person name="Larimer F."/>
            <person name="Land M."/>
            <person name="Hauser L."/>
            <person name="Markowitz V."/>
            <person name="Cheng J.-F."/>
            <person name="Hugenholtz P."/>
            <person name="Woyke T."/>
            <person name="Wu D."/>
            <person name="Spring S."/>
            <person name="Schroeder M."/>
            <person name="Brambilla E."/>
            <person name="Klenk H.-P."/>
            <person name="Eisen J.A."/>
        </authorList>
    </citation>
    <scope>NUCLEOTIDE SEQUENCE [LARGE SCALE GENOMIC DNA]</scope>
    <source>
        <strain evidence="6">ATCC 49306 / DSM 6799 / DCB-1</strain>
    </source>
</reference>
<dbReference type="RefSeq" id="WP_014810636.1">
    <property type="nucleotide sequence ID" value="NC_018025.1"/>
</dbReference>
<gene>
    <name evidence="5" type="ordered locus">Desti_2827</name>
</gene>
<evidence type="ECO:0000313" key="6">
    <source>
        <dbReference type="Proteomes" id="UP000006055"/>
    </source>
</evidence>
<dbReference type="GO" id="GO:0000271">
    <property type="term" value="P:polysaccharide biosynthetic process"/>
    <property type="evidence" value="ECO:0007669"/>
    <property type="project" value="TreeGrafter"/>
</dbReference>
<dbReference type="AlphaFoldDB" id="I4C7F6"/>
<dbReference type="Gene3D" id="3.40.640.10">
    <property type="entry name" value="Type I PLP-dependent aspartate aminotransferase-like (Major domain)"/>
    <property type="match status" value="1"/>
</dbReference>
<dbReference type="PANTHER" id="PTHR30244:SF34">
    <property type="entry name" value="DTDP-4-AMINO-4,6-DIDEOXYGALACTOSE TRANSAMINASE"/>
    <property type="match status" value="1"/>
</dbReference>
<dbReference type="eggNOG" id="COG0399">
    <property type="taxonomic scope" value="Bacteria"/>
</dbReference>
<dbReference type="PIRSF" id="PIRSF000390">
    <property type="entry name" value="PLP_StrS"/>
    <property type="match status" value="1"/>
</dbReference>
<evidence type="ECO:0000313" key="5">
    <source>
        <dbReference type="EMBL" id="AFM25497.1"/>
    </source>
</evidence>
<dbReference type="GO" id="GO:0008483">
    <property type="term" value="F:transaminase activity"/>
    <property type="evidence" value="ECO:0007669"/>
    <property type="project" value="UniProtKB-KW"/>
</dbReference>
<dbReference type="Gene3D" id="3.90.1150.10">
    <property type="entry name" value="Aspartate Aminotransferase, domain 1"/>
    <property type="match status" value="1"/>
</dbReference>
<evidence type="ECO:0000256" key="4">
    <source>
        <dbReference type="RuleBase" id="RU004508"/>
    </source>
</evidence>